<evidence type="ECO:0000313" key="7">
    <source>
        <dbReference type="EMBL" id="MBU7600300.1"/>
    </source>
</evidence>
<comment type="caution">
    <text evidence="7">The sequence shown here is derived from an EMBL/GenBank/DDBJ whole genome shotgun (WGS) entry which is preliminary data.</text>
</comment>
<dbReference type="EMBL" id="JAELVF020000003">
    <property type="protein sequence ID" value="MBU7600300.1"/>
    <property type="molecule type" value="Genomic_DNA"/>
</dbReference>
<sequence length="245" mass="26538">MTASDPAPAAELPPDPSEDDTLEVELPPELLAAHGESTADAQPAPRRAPLLADPTDLLDSVHSWPPTTLGEGAAFQLAPVRLERDLGLLTEWMNDPAVARYWELAGDEERVREHLAPQLSGDGRSVPCLGLLDGVPMSYWELYRADLDPLARSFPVQPHDTGVHLLVGPAERRGRGLGTALLRTVAALVLDHRPTCRRVLAEPDITNTPSVAAFLGAGFRFGAEAYLPGKRAAIMVHDRAHRDRL</sequence>
<keyword evidence="8" id="KW-1185">Reference proteome</keyword>
<dbReference type="PANTHER" id="PTHR31438">
    <property type="entry name" value="LYSINE N-ACYLTRANSFERASE C17G9.06C-RELATED"/>
    <property type="match status" value="1"/>
</dbReference>
<dbReference type="InterPro" id="IPR016181">
    <property type="entry name" value="Acyl_CoA_acyltransferase"/>
</dbReference>
<feature type="domain" description="Acyltransferase MbtK/IucB-like conserved" evidence="6">
    <location>
        <begin position="78"/>
        <end position="126"/>
    </location>
</feature>
<dbReference type="GO" id="GO:0019290">
    <property type="term" value="P:siderophore biosynthetic process"/>
    <property type="evidence" value="ECO:0007669"/>
    <property type="project" value="InterPro"/>
</dbReference>
<evidence type="ECO:0000256" key="2">
    <source>
        <dbReference type="ARBA" id="ARBA00005102"/>
    </source>
</evidence>
<dbReference type="SUPFAM" id="SSF55729">
    <property type="entry name" value="Acyl-CoA N-acyltransferases (Nat)"/>
    <property type="match status" value="1"/>
</dbReference>
<evidence type="ECO:0000256" key="5">
    <source>
        <dbReference type="SAM" id="MobiDB-lite"/>
    </source>
</evidence>
<protein>
    <recommendedName>
        <fullName evidence="3">Lysine N-acyltransferase MbtK</fullName>
    </recommendedName>
    <alternativeName>
        <fullName evidence="4">Mycobactin synthase protein K</fullName>
    </alternativeName>
</protein>
<feature type="compositionally biased region" description="Low complexity" evidence="5">
    <location>
        <begin position="1"/>
        <end position="12"/>
    </location>
</feature>
<proteinExistence type="predicted"/>
<dbReference type="InterPro" id="IPR019432">
    <property type="entry name" value="Acyltransferase_MbtK/IucB-like"/>
</dbReference>
<feature type="region of interest" description="Disordered" evidence="5">
    <location>
        <begin position="1"/>
        <end position="51"/>
    </location>
</feature>
<dbReference type="Proteomes" id="UP000694501">
    <property type="component" value="Unassembled WGS sequence"/>
</dbReference>
<dbReference type="Gene3D" id="3.40.630.30">
    <property type="match status" value="1"/>
</dbReference>
<evidence type="ECO:0000259" key="6">
    <source>
        <dbReference type="SMART" id="SM01006"/>
    </source>
</evidence>
<gene>
    <name evidence="7" type="ORF">JGS22_022370</name>
</gene>
<dbReference type="GO" id="GO:0016410">
    <property type="term" value="F:N-acyltransferase activity"/>
    <property type="evidence" value="ECO:0007669"/>
    <property type="project" value="TreeGrafter"/>
</dbReference>
<comment type="pathway">
    <text evidence="2">Siderophore biosynthesis; mycobactin biosynthesis.</text>
</comment>
<evidence type="ECO:0000256" key="4">
    <source>
        <dbReference type="ARBA" id="ARBA00031122"/>
    </source>
</evidence>
<evidence type="ECO:0000313" key="8">
    <source>
        <dbReference type="Proteomes" id="UP000694501"/>
    </source>
</evidence>
<name>A0A949JKC2_9ACTN</name>
<dbReference type="SMART" id="SM01006">
    <property type="entry name" value="AlcB"/>
    <property type="match status" value="1"/>
</dbReference>
<evidence type="ECO:0000256" key="3">
    <source>
        <dbReference type="ARBA" id="ARBA00020586"/>
    </source>
</evidence>
<feature type="compositionally biased region" description="Low complexity" evidence="5">
    <location>
        <begin position="39"/>
        <end position="51"/>
    </location>
</feature>
<evidence type="ECO:0000256" key="1">
    <source>
        <dbReference type="ARBA" id="ARBA00003818"/>
    </source>
</evidence>
<accession>A0A949JKC2</accession>
<dbReference type="AlphaFoldDB" id="A0A949JKC2"/>
<organism evidence="7 8">
    <name type="scientific">Streptomyces tardus</name>
    <dbReference type="NCBI Taxonomy" id="2780544"/>
    <lineage>
        <taxon>Bacteria</taxon>
        <taxon>Bacillati</taxon>
        <taxon>Actinomycetota</taxon>
        <taxon>Actinomycetes</taxon>
        <taxon>Kitasatosporales</taxon>
        <taxon>Streptomycetaceae</taxon>
        <taxon>Streptomyces</taxon>
    </lineage>
</organism>
<dbReference type="RefSeq" id="WP_211042729.1">
    <property type="nucleotide sequence ID" value="NZ_JAELVF020000003.1"/>
</dbReference>
<dbReference type="Pfam" id="PF13523">
    <property type="entry name" value="Acetyltransf_8"/>
    <property type="match status" value="1"/>
</dbReference>
<comment type="function">
    <text evidence="1">Acyltransferase required for the direct transfer of medium- to long-chain fatty acyl moieties from a carrier protein (MbtL) on to the epsilon-amino group of lysine residue in the mycobactin core.</text>
</comment>
<reference evidence="7" key="1">
    <citation type="submission" date="2021-06" db="EMBL/GenBank/DDBJ databases">
        <title>Sequencing of actinobacteria type strains.</title>
        <authorList>
            <person name="Nguyen G.-S."/>
            <person name="Wentzel A."/>
        </authorList>
    </citation>
    <scope>NUCLEOTIDE SEQUENCE</scope>
    <source>
        <strain evidence="7">P38-E01</strain>
    </source>
</reference>
<dbReference type="PANTHER" id="PTHR31438:SF1">
    <property type="entry name" value="LYSINE N-ACYLTRANSFERASE C17G9.06C-RELATED"/>
    <property type="match status" value="1"/>
</dbReference>